<keyword evidence="10" id="KW-1185">Reference proteome</keyword>
<proteinExistence type="inferred from homology"/>
<dbReference type="InterPro" id="IPR048395">
    <property type="entry name" value="Glyco_hydro_31_C"/>
</dbReference>
<name>A0ABQ4MHT1_9BACL</name>
<evidence type="ECO:0000313" key="9">
    <source>
        <dbReference type="EMBL" id="GIP55549.1"/>
    </source>
</evidence>
<dbReference type="Pfam" id="PF17137">
    <property type="entry name" value="DUF5110"/>
    <property type="match status" value="1"/>
</dbReference>
<dbReference type="CDD" id="cd06604">
    <property type="entry name" value="GH31_glucosidase_II_MalA"/>
    <property type="match status" value="1"/>
</dbReference>
<feature type="domain" description="Glycoside hydrolase family 31 N-terminal" evidence="6">
    <location>
        <begin position="130"/>
        <end position="208"/>
    </location>
</feature>
<comment type="similarity">
    <text evidence="1 4">Belongs to the glycosyl hydrolase 31 family.</text>
</comment>
<dbReference type="PROSITE" id="PS00129">
    <property type="entry name" value="GLYCOSYL_HYDROL_F31_1"/>
    <property type="match status" value="1"/>
</dbReference>
<evidence type="ECO:0000313" key="10">
    <source>
        <dbReference type="Proteomes" id="UP000679992"/>
    </source>
</evidence>
<dbReference type="InterPro" id="IPR000322">
    <property type="entry name" value="Glyco_hydro_31_TIM"/>
</dbReference>
<dbReference type="RefSeq" id="WP_213656459.1">
    <property type="nucleotide sequence ID" value="NZ_BOSL01000020.1"/>
</dbReference>
<evidence type="ECO:0000259" key="8">
    <source>
        <dbReference type="Pfam" id="PF21365"/>
    </source>
</evidence>
<dbReference type="EMBL" id="BOSL01000020">
    <property type="protein sequence ID" value="GIP55549.1"/>
    <property type="molecule type" value="Genomic_DNA"/>
</dbReference>
<evidence type="ECO:0000256" key="3">
    <source>
        <dbReference type="ARBA" id="ARBA00023295"/>
    </source>
</evidence>
<feature type="domain" description="Glycoside hydrolase family 31 TIM barrel" evidence="5">
    <location>
        <begin position="250"/>
        <end position="576"/>
    </location>
</feature>
<dbReference type="Gene3D" id="2.60.40.1180">
    <property type="entry name" value="Golgi alpha-mannosidase II"/>
    <property type="match status" value="2"/>
</dbReference>
<sequence>MQTSEKIHPDQIESESVSIYRDIGPYKGYEWKDKYVMIHGEHGNLTVKLVTPDIVKISCSLERKSAQLEPSMGVLPFEPLGGWHVIELDNELELYGGNIVLVVDIAALSFKVETSQGKPCGSYLLSCSETRLRCQGSMDDDAMIYGLGETTGYLNKRGERYTMWNSDVFDPHVPDMESLYQSIPLLIHHTSDNTFGLFIDNPGKTVIDLREEADRYFVETVNGDMELYLIAGPELKDVVANYSALTGKMPLPPLWSLGYQQSRFSYMNQGEVIRLAHHFRFKKIPCDVIYLDIHYMDEYKVFTFDKERFSDPAGMMRELKELGFRIVPIVDPGVKVQHGYEIYEQGLEAGRFCQTPAGKEYVGDVWPGPSVFPDFTEEGTREWWGALHRFYVDYGISGIWNDMNEPSVFNSPTKTMDEDVIHGNDGNPKTHGEMHNVYGLLMSQATYEGMAKLLQGERPFVLTRAGYAGIQRYAAVWTGDNRSYWDHMRMSMSMGLNLGLSGVAFSGADIGGFMHHASGELLARWTQLGVFTPFCRNHSAIDTRNQEPWTFNDEVEEICRKYIELRYRMLPYLYSLFYESTCIGLPIMRPLVLEYPKDRNTYHLSDQFLFGKDLLVAPIYEPGKQHRVVYLPEGIWFDYWTGTRYEGSTHIITYAPLDVLPLFVRAGAILPQAQLVQHTGQANWKELDIHLYAQGNDNTFALYEDDGISDQHLQGTYNLIRIHTEQKGTDRRFTIHAAFEVCGLRQADKSILFTTHHLSFIPKSVSQVSEVHEMKHLEERSSGWYYDKQDNHLYIKKQLAGLQGVEFIVEG</sequence>
<evidence type="ECO:0008006" key="11">
    <source>
        <dbReference type="Google" id="ProtNLM"/>
    </source>
</evidence>
<dbReference type="InterPro" id="IPR033403">
    <property type="entry name" value="DUF5110"/>
</dbReference>
<accession>A0ABQ4MHT1</accession>
<dbReference type="Gene3D" id="2.60.40.1760">
    <property type="entry name" value="glycosyl hydrolase (family 31)"/>
    <property type="match status" value="1"/>
</dbReference>
<dbReference type="InterPro" id="IPR017853">
    <property type="entry name" value="GH"/>
</dbReference>
<evidence type="ECO:0000256" key="2">
    <source>
        <dbReference type="ARBA" id="ARBA00022801"/>
    </source>
</evidence>
<dbReference type="InterPro" id="IPR025887">
    <property type="entry name" value="Glyco_hydro_31_N_dom"/>
</dbReference>
<dbReference type="PANTHER" id="PTHR22762:SF166">
    <property type="entry name" value="ALPHA-GLUCOSIDASE"/>
    <property type="match status" value="1"/>
</dbReference>
<dbReference type="InterPro" id="IPR030458">
    <property type="entry name" value="Glyco_hydro_31_AS"/>
</dbReference>
<gene>
    <name evidence="9" type="ORF">J42TS3_45840</name>
</gene>
<dbReference type="SUPFAM" id="SSF74650">
    <property type="entry name" value="Galactose mutarotase-like"/>
    <property type="match status" value="1"/>
</dbReference>
<dbReference type="Gene3D" id="3.20.20.80">
    <property type="entry name" value="Glycosidases"/>
    <property type="match status" value="1"/>
</dbReference>
<reference evidence="9 10" key="1">
    <citation type="submission" date="2021-03" db="EMBL/GenBank/DDBJ databases">
        <title>Antimicrobial resistance genes in bacteria isolated from Japanese honey, and their potential for conferring macrolide and lincosamide resistance in the American foulbrood pathogen Paenibacillus larvae.</title>
        <authorList>
            <person name="Okamoto M."/>
            <person name="Kumagai M."/>
            <person name="Kanamori H."/>
            <person name="Takamatsu D."/>
        </authorList>
    </citation>
    <scope>NUCLEOTIDE SEQUENCE [LARGE SCALE GENOMIC DNA]</scope>
    <source>
        <strain evidence="9 10">J42TS3</strain>
    </source>
</reference>
<evidence type="ECO:0000259" key="7">
    <source>
        <dbReference type="Pfam" id="PF17137"/>
    </source>
</evidence>
<evidence type="ECO:0000256" key="1">
    <source>
        <dbReference type="ARBA" id="ARBA00007806"/>
    </source>
</evidence>
<dbReference type="InterPro" id="IPR013780">
    <property type="entry name" value="Glyco_hydro_b"/>
</dbReference>
<protein>
    <recommendedName>
        <fullName evidence="11">Alpha-glucosidase</fullName>
    </recommendedName>
</protein>
<dbReference type="Pfam" id="PF21365">
    <property type="entry name" value="Glyco_hydro_31_3rd"/>
    <property type="match status" value="1"/>
</dbReference>
<dbReference type="SUPFAM" id="SSF51445">
    <property type="entry name" value="(Trans)glycosidases"/>
    <property type="match status" value="1"/>
</dbReference>
<comment type="caution">
    <text evidence="9">The sequence shown here is derived from an EMBL/GenBank/DDBJ whole genome shotgun (WGS) entry which is preliminary data.</text>
</comment>
<feature type="domain" description="DUF5110" evidence="7">
    <location>
        <begin position="686"/>
        <end position="737"/>
    </location>
</feature>
<dbReference type="Proteomes" id="UP000679992">
    <property type="component" value="Unassembled WGS sequence"/>
</dbReference>
<evidence type="ECO:0000259" key="6">
    <source>
        <dbReference type="Pfam" id="PF13802"/>
    </source>
</evidence>
<feature type="domain" description="Glycosyl hydrolase family 31 C-terminal" evidence="8">
    <location>
        <begin position="584"/>
        <end position="670"/>
    </location>
</feature>
<evidence type="ECO:0000259" key="5">
    <source>
        <dbReference type="Pfam" id="PF01055"/>
    </source>
</evidence>
<dbReference type="Pfam" id="PF01055">
    <property type="entry name" value="Glyco_hydro_31_2nd"/>
    <property type="match status" value="1"/>
</dbReference>
<keyword evidence="2 4" id="KW-0378">Hydrolase</keyword>
<evidence type="ECO:0000256" key="4">
    <source>
        <dbReference type="RuleBase" id="RU361185"/>
    </source>
</evidence>
<dbReference type="Pfam" id="PF13802">
    <property type="entry name" value="Gal_mutarotas_2"/>
    <property type="match status" value="1"/>
</dbReference>
<dbReference type="PANTHER" id="PTHR22762">
    <property type="entry name" value="ALPHA-GLUCOSIDASE"/>
    <property type="match status" value="1"/>
</dbReference>
<dbReference type="CDD" id="cd14752">
    <property type="entry name" value="GH31_N"/>
    <property type="match status" value="1"/>
</dbReference>
<organism evidence="9 10">
    <name type="scientific">Paenibacillus vini</name>
    <dbReference type="NCBI Taxonomy" id="1476024"/>
    <lineage>
        <taxon>Bacteria</taxon>
        <taxon>Bacillati</taxon>
        <taxon>Bacillota</taxon>
        <taxon>Bacilli</taxon>
        <taxon>Bacillales</taxon>
        <taxon>Paenibacillaceae</taxon>
        <taxon>Paenibacillus</taxon>
    </lineage>
</organism>
<dbReference type="SUPFAM" id="SSF51011">
    <property type="entry name" value="Glycosyl hydrolase domain"/>
    <property type="match status" value="1"/>
</dbReference>
<dbReference type="InterPro" id="IPR011013">
    <property type="entry name" value="Gal_mutarotase_sf_dom"/>
</dbReference>
<keyword evidence="3 4" id="KW-0326">Glycosidase</keyword>